<dbReference type="InterPro" id="IPR036390">
    <property type="entry name" value="WH_DNA-bd_sf"/>
</dbReference>
<proteinExistence type="predicted"/>
<keyword evidence="3" id="KW-0804">Transcription</keyword>
<name>A0A089LAM0_PAEBO</name>
<keyword evidence="1" id="KW-0805">Transcription regulation</keyword>
<dbReference type="KEGG" id="pbd:PBOR_09550"/>
<dbReference type="HOGENOM" id="CLU_083287_15_0_9"/>
<dbReference type="EMBL" id="CP009285">
    <property type="protein sequence ID" value="AIQ57150.1"/>
    <property type="molecule type" value="Genomic_DNA"/>
</dbReference>
<evidence type="ECO:0000256" key="3">
    <source>
        <dbReference type="ARBA" id="ARBA00023163"/>
    </source>
</evidence>
<keyword evidence="2" id="KW-0238">DNA-binding</keyword>
<organism evidence="5 6">
    <name type="scientific">Paenibacillus borealis</name>
    <dbReference type="NCBI Taxonomy" id="160799"/>
    <lineage>
        <taxon>Bacteria</taxon>
        <taxon>Bacillati</taxon>
        <taxon>Bacillota</taxon>
        <taxon>Bacilli</taxon>
        <taxon>Bacillales</taxon>
        <taxon>Paenibacillaceae</taxon>
        <taxon>Paenibacillus</taxon>
    </lineage>
</organism>
<dbReference type="GO" id="GO:0003700">
    <property type="term" value="F:DNA-binding transcription factor activity"/>
    <property type="evidence" value="ECO:0007669"/>
    <property type="project" value="InterPro"/>
</dbReference>
<evidence type="ECO:0000313" key="6">
    <source>
        <dbReference type="Proteomes" id="UP000029518"/>
    </source>
</evidence>
<dbReference type="AlphaFoldDB" id="A0A089LAM0"/>
<reference evidence="5" key="1">
    <citation type="submission" date="2014-08" db="EMBL/GenBank/DDBJ databases">
        <title>Comparative genomics of the Paenibacillus odorifer group.</title>
        <authorList>
            <person name="den Bakker H.C."/>
            <person name="Tsai Y.-C.Y.-C."/>
            <person name="Martin N."/>
            <person name="Korlach J."/>
            <person name="Wiedmann M."/>
        </authorList>
    </citation>
    <scope>NUCLEOTIDE SEQUENCE [LARGE SCALE GENOMIC DNA]</scope>
    <source>
        <strain evidence="5">DSM 13188</strain>
    </source>
</reference>
<evidence type="ECO:0000256" key="2">
    <source>
        <dbReference type="ARBA" id="ARBA00023125"/>
    </source>
</evidence>
<dbReference type="InterPro" id="IPR000835">
    <property type="entry name" value="HTH_MarR-typ"/>
</dbReference>
<dbReference type="Proteomes" id="UP000029518">
    <property type="component" value="Chromosome"/>
</dbReference>
<evidence type="ECO:0000256" key="1">
    <source>
        <dbReference type="ARBA" id="ARBA00023015"/>
    </source>
</evidence>
<dbReference type="InterPro" id="IPR036388">
    <property type="entry name" value="WH-like_DNA-bd_sf"/>
</dbReference>
<evidence type="ECO:0000259" key="4">
    <source>
        <dbReference type="PROSITE" id="PS50995"/>
    </source>
</evidence>
<sequence>MEKRSIETIELEMAVLVRRLTSLTTYKKIGNLDRAAYLLLHQIAFNNGTAGVKVLSDEFQLDISTVSRQAAALENKGYIIRVPDPVDGRAYTLQITELGEEILDENRQVRQEIMGKLLANWSDEEGDSFGELLRKFNATFLEED</sequence>
<dbReference type="Pfam" id="PF12802">
    <property type="entry name" value="MarR_2"/>
    <property type="match status" value="1"/>
</dbReference>
<keyword evidence="6" id="KW-1185">Reference proteome</keyword>
<dbReference type="RefSeq" id="WP_042211407.1">
    <property type="nucleotide sequence ID" value="NZ_CP009285.1"/>
</dbReference>
<dbReference type="InterPro" id="IPR023187">
    <property type="entry name" value="Tscrpt_reg_MarR-type_CS"/>
</dbReference>
<dbReference type="SUPFAM" id="SSF46785">
    <property type="entry name" value="Winged helix' DNA-binding domain"/>
    <property type="match status" value="1"/>
</dbReference>
<dbReference type="PROSITE" id="PS50995">
    <property type="entry name" value="HTH_MARR_2"/>
    <property type="match status" value="1"/>
</dbReference>
<gene>
    <name evidence="5" type="ORF">PBOR_09550</name>
</gene>
<dbReference type="PROSITE" id="PS01117">
    <property type="entry name" value="HTH_MARR_1"/>
    <property type="match status" value="1"/>
</dbReference>
<feature type="domain" description="HTH marR-type" evidence="4">
    <location>
        <begin position="6"/>
        <end position="138"/>
    </location>
</feature>
<accession>A0A089LAM0</accession>
<dbReference type="GO" id="GO:0003677">
    <property type="term" value="F:DNA binding"/>
    <property type="evidence" value="ECO:0007669"/>
    <property type="project" value="UniProtKB-KW"/>
</dbReference>
<dbReference type="OrthoDB" id="2389730at2"/>
<dbReference type="Gene3D" id="1.10.10.10">
    <property type="entry name" value="Winged helix-like DNA-binding domain superfamily/Winged helix DNA-binding domain"/>
    <property type="match status" value="1"/>
</dbReference>
<evidence type="ECO:0000313" key="5">
    <source>
        <dbReference type="EMBL" id="AIQ57150.1"/>
    </source>
</evidence>
<dbReference type="SMART" id="SM00347">
    <property type="entry name" value="HTH_MARR"/>
    <property type="match status" value="1"/>
</dbReference>
<protein>
    <submittedName>
        <fullName evidence="5">MarR family transcriptional regulator</fullName>
    </submittedName>
</protein>
<dbReference type="PANTHER" id="PTHR42756:SF1">
    <property type="entry name" value="TRANSCRIPTIONAL REPRESSOR OF EMRAB OPERON"/>
    <property type="match status" value="1"/>
</dbReference>
<dbReference type="PRINTS" id="PR00598">
    <property type="entry name" value="HTHMARR"/>
</dbReference>
<dbReference type="PANTHER" id="PTHR42756">
    <property type="entry name" value="TRANSCRIPTIONAL REGULATOR, MARR"/>
    <property type="match status" value="1"/>
</dbReference>